<evidence type="ECO:0000313" key="3">
    <source>
        <dbReference type="Proteomes" id="UP000184063"/>
    </source>
</evidence>
<dbReference type="VEuPathDB" id="FungiDB:ASPFODRAFT_409902"/>
<keyword evidence="1" id="KW-0472">Membrane</keyword>
<dbReference type="AlphaFoldDB" id="A0A1M3T248"/>
<accession>A0A1M3T248</accession>
<evidence type="ECO:0000313" key="2">
    <source>
        <dbReference type="EMBL" id="OJZ80796.1"/>
    </source>
</evidence>
<gene>
    <name evidence="2" type="ORF">ASPFODRAFT_409902</name>
</gene>
<dbReference type="EMBL" id="KV878253">
    <property type="protein sequence ID" value="OJZ80796.1"/>
    <property type="molecule type" value="Genomic_DNA"/>
</dbReference>
<evidence type="ECO:0000256" key="1">
    <source>
        <dbReference type="SAM" id="Phobius"/>
    </source>
</evidence>
<keyword evidence="1" id="KW-1133">Transmembrane helix</keyword>
<reference evidence="3" key="1">
    <citation type="journal article" date="2017" name="Genome Biol.">
        <title>Comparative genomics reveals high biological diversity and specific adaptations in the industrially and medically important fungal genus Aspergillus.</title>
        <authorList>
            <person name="de Vries R.P."/>
            <person name="Riley R."/>
            <person name="Wiebenga A."/>
            <person name="Aguilar-Osorio G."/>
            <person name="Amillis S."/>
            <person name="Uchima C.A."/>
            <person name="Anderluh G."/>
            <person name="Asadollahi M."/>
            <person name="Askin M."/>
            <person name="Barry K."/>
            <person name="Battaglia E."/>
            <person name="Bayram O."/>
            <person name="Benocci T."/>
            <person name="Braus-Stromeyer S.A."/>
            <person name="Caldana C."/>
            <person name="Canovas D."/>
            <person name="Cerqueira G.C."/>
            <person name="Chen F."/>
            <person name="Chen W."/>
            <person name="Choi C."/>
            <person name="Clum A."/>
            <person name="Dos Santos R.A."/>
            <person name="Damasio A.R."/>
            <person name="Diallinas G."/>
            <person name="Emri T."/>
            <person name="Fekete E."/>
            <person name="Flipphi M."/>
            <person name="Freyberg S."/>
            <person name="Gallo A."/>
            <person name="Gournas C."/>
            <person name="Habgood R."/>
            <person name="Hainaut M."/>
            <person name="Harispe M.L."/>
            <person name="Henrissat B."/>
            <person name="Hilden K.S."/>
            <person name="Hope R."/>
            <person name="Hossain A."/>
            <person name="Karabika E."/>
            <person name="Karaffa L."/>
            <person name="Karanyi Z."/>
            <person name="Krasevec N."/>
            <person name="Kuo A."/>
            <person name="Kusch H."/>
            <person name="LaButti K."/>
            <person name="Lagendijk E.L."/>
            <person name="Lapidus A."/>
            <person name="Levasseur A."/>
            <person name="Lindquist E."/>
            <person name="Lipzen A."/>
            <person name="Logrieco A.F."/>
            <person name="MacCabe A."/>
            <person name="Maekelae M.R."/>
            <person name="Malavazi I."/>
            <person name="Melin P."/>
            <person name="Meyer V."/>
            <person name="Mielnichuk N."/>
            <person name="Miskei M."/>
            <person name="Molnar A.P."/>
            <person name="Mule G."/>
            <person name="Ngan C.Y."/>
            <person name="Orejas M."/>
            <person name="Orosz E."/>
            <person name="Ouedraogo J.P."/>
            <person name="Overkamp K.M."/>
            <person name="Park H.-S."/>
            <person name="Perrone G."/>
            <person name="Piumi F."/>
            <person name="Punt P.J."/>
            <person name="Ram A.F."/>
            <person name="Ramon A."/>
            <person name="Rauscher S."/>
            <person name="Record E."/>
            <person name="Riano-Pachon D.M."/>
            <person name="Robert V."/>
            <person name="Roehrig J."/>
            <person name="Ruller R."/>
            <person name="Salamov A."/>
            <person name="Salih N.S."/>
            <person name="Samson R.A."/>
            <person name="Sandor E."/>
            <person name="Sanguinetti M."/>
            <person name="Schuetze T."/>
            <person name="Sepcic K."/>
            <person name="Shelest E."/>
            <person name="Sherlock G."/>
            <person name="Sophianopoulou V."/>
            <person name="Squina F.M."/>
            <person name="Sun H."/>
            <person name="Susca A."/>
            <person name="Todd R.B."/>
            <person name="Tsang A."/>
            <person name="Unkles S.E."/>
            <person name="van de Wiele N."/>
            <person name="van Rossen-Uffink D."/>
            <person name="Oliveira J.V."/>
            <person name="Vesth T.C."/>
            <person name="Visser J."/>
            <person name="Yu J.-H."/>
            <person name="Zhou M."/>
            <person name="Andersen M.R."/>
            <person name="Archer D.B."/>
            <person name="Baker S.E."/>
            <person name="Benoit I."/>
            <person name="Brakhage A.A."/>
            <person name="Braus G.H."/>
            <person name="Fischer R."/>
            <person name="Frisvad J.C."/>
            <person name="Goldman G.H."/>
            <person name="Houbraken J."/>
            <person name="Oakley B."/>
            <person name="Pocsi I."/>
            <person name="Scazzocchio C."/>
            <person name="Seiboth B."/>
            <person name="vanKuyk P.A."/>
            <person name="Wortman J."/>
            <person name="Dyer P.S."/>
            <person name="Grigoriev I.V."/>
        </authorList>
    </citation>
    <scope>NUCLEOTIDE SEQUENCE [LARGE SCALE GENOMIC DNA]</scope>
    <source>
        <strain evidence="3">CBS 106.47</strain>
    </source>
</reference>
<sequence>MSDSCTSCTPYGMIDQSLIQKGGGKWNGICHPRGDRQVETNSIMAGIDMGLAKWVMDVCAACVCVSLCVCVCVRVD</sequence>
<organism evidence="2 3">
    <name type="scientific">Aspergillus luchuensis (strain CBS 106.47)</name>
    <dbReference type="NCBI Taxonomy" id="1137211"/>
    <lineage>
        <taxon>Eukaryota</taxon>
        <taxon>Fungi</taxon>
        <taxon>Dikarya</taxon>
        <taxon>Ascomycota</taxon>
        <taxon>Pezizomycotina</taxon>
        <taxon>Eurotiomycetes</taxon>
        <taxon>Eurotiomycetidae</taxon>
        <taxon>Eurotiales</taxon>
        <taxon>Aspergillaceae</taxon>
        <taxon>Aspergillus</taxon>
        <taxon>Aspergillus subgen. Circumdati</taxon>
    </lineage>
</organism>
<keyword evidence="1" id="KW-0812">Transmembrane</keyword>
<dbReference type="Proteomes" id="UP000184063">
    <property type="component" value="Unassembled WGS sequence"/>
</dbReference>
<proteinExistence type="predicted"/>
<name>A0A1M3T248_ASPLC</name>
<protein>
    <submittedName>
        <fullName evidence="2">Uncharacterized protein</fullName>
    </submittedName>
</protein>
<feature type="transmembrane region" description="Helical" evidence="1">
    <location>
        <begin position="54"/>
        <end position="75"/>
    </location>
</feature>